<organism evidence="2">
    <name type="scientific">Tanacetum cinerariifolium</name>
    <name type="common">Dalmatian daisy</name>
    <name type="synonym">Chrysanthemum cinerariifolium</name>
    <dbReference type="NCBI Taxonomy" id="118510"/>
    <lineage>
        <taxon>Eukaryota</taxon>
        <taxon>Viridiplantae</taxon>
        <taxon>Streptophyta</taxon>
        <taxon>Embryophyta</taxon>
        <taxon>Tracheophyta</taxon>
        <taxon>Spermatophyta</taxon>
        <taxon>Magnoliopsida</taxon>
        <taxon>eudicotyledons</taxon>
        <taxon>Gunneridae</taxon>
        <taxon>Pentapetalae</taxon>
        <taxon>asterids</taxon>
        <taxon>campanulids</taxon>
        <taxon>Asterales</taxon>
        <taxon>Asteraceae</taxon>
        <taxon>Asteroideae</taxon>
        <taxon>Anthemideae</taxon>
        <taxon>Anthemidinae</taxon>
        <taxon>Tanacetum</taxon>
    </lineage>
</organism>
<name>A0A699JDS1_TANCI</name>
<dbReference type="GO" id="GO:0005524">
    <property type="term" value="F:ATP binding"/>
    <property type="evidence" value="ECO:0007669"/>
    <property type="project" value="UniProtKB-KW"/>
</dbReference>
<proteinExistence type="predicted"/>
<comment type="caution">
    <text evidence="2">The sequence shown here is derived from an EMBL/GenBank/DDBJ whole genome shotgun (WGS) entry which is preliminary data.</text>
</comment>
<feature type="non-terminal residue" evidence="2">
    <location>
        <position position="204"/>
    </location>
</feature>
<dbReference type="EMBL" id="BKCJ010400222">
    <property type="protein sequence ID" value="GFA29744.1"/>
    <property type="molecule type" value="Genomic_DNA"/>
</dbReference>
<keyword evidence="2" id="KW-0378">Hydrolase</keyword>
<feature type="region of interest" description="Disordered" evidence="1">
    <location>
        <begin position="185"/>
        <end position="204"/>
    </location>
</feature>
<reference evidence="2" key="1">
    <citation type="journal article" date="2019" name="Sci. Rep.">
        <title>Draft genome of Tanacetum cinerariifolium, the natural source of mosquito coil.</title>
        <authorList>
            <person name="Yamashiro T."/>
            <person name="Shiraishi A."/>
            <person name="Satake H."/>
            <person name="Nakayama K."/>
        </authorList>
    </citation>
    <scope>NUCLEOTIDE SEQUENCE</scope>
</reference>
<protein>
    <submittedName>
        <fullName evidence="2">UvrD-like helicase, ATP-binding domain, P-loop containing nucleoside triphosphate hydrolase</fullName>
    </submittedName>
</protein>
<keyword evidence="2" id="KW-0067">ATP-binding</keyword>
<keyword evidence="2" id="KW-0547">Nucleotide-binding</keyword>
<dbReference type="GO" id="GO:0004386">
    <property type="term" value="F:helicase activity"/>
    <property type="evidence" value="ECO:0007669"/>
    <property type="project" value="UniProtKB-KW"/>
</dbReference>
<gene>
    <name evidence="2" type="ORF">Tci_601716</name>
</gene>
<keyword evidence="2" id="KW-0347">Helicase</keyword>
<feature type="compositionally biased region" description="Acidic residues" evidence="1">
    <location>
        <begin position="185"/>
        <end position="196"/>
    </location>
</feature>
<accession>A0A699JDS1</accession>
<evidence type="ECO:0000313" key="2">
    <source>
        <dbReference type="EMBL" id="GFA29744.1"/>
    </source>
</evidence>
<sequence length="204" mass="23755">MALRIYGIHVRFMGKSLMPISLIEDQNKVKDFASLSKLKVVLDNDGFMNIELKYMGGFWVMMEFHNEGAKKKFQSNLAMRTWFSQTIQASSDFNIDERVTWVELEGVPYKLWSRNTFSRIASRWGTLLDGDDREDGCFHRKRICICTKLKTNLFESFKVVYRGKVIWVRAKEVLGWVPDFVEDIEEESDSDDDSYEGEIKSGGF</sequence>
<dbReference type="AlphaFoldDB" id="A0A699JDS1"/>
<dbReference type="GO" id="GO:0016787">
    <property type="term" value="F:hydrolase activity"/>
    <property type="evidence" value="ECO:0007669"/>
    <property type="project" value="UniProtKB-KW"/>
</dbReference>
<evidence type="ECO:0000256" key="1">
    <source>
        <dbReference type="SAM" id="MobiDB-lite"/>
    </source>
</evidence>